<keyword evidence="1" id="KW-0812">Transmembrane</keyword>
<sequence>MICSNDLLQLLGRPFIMSWCTIESDPGTELPPFIFQVSAGNIYLLLLGLAGIRYFFGLASWKHCLTDQFCNDFNL</sequence>
<dbReference type="AlphaFoldDB" id="A0A2P2K6N1"/>
<accession>A0A2P2K6N1</accession>
<protein>
    <submittedName>
        <fullName evidence="2">Uncharacterized protein</fullName>
    </submittedName>
</protein>
<keyword evidence="1" id="KW-0472">Membrane</keyword>
<proteinExistence type="predicted"/>
<evidence type="ECO:0000313" key="2">
    <source>
        <dbReference type="EMBL" id="MBX01349.1"/>
    </source>
</evidence>
<evidence type="ECO:0000256" key="1">
    <source>
        <dbReference type="SAM" id="Phobius"/>
    </source>
</evidence>
<reference evidence="2" key="1">
    <citation type="submission" date="2018-02" db="EMBL/GenBank/DDBJ databases">
        <title>Rhizophora mucronata_Transcriptome.</title>
        <authorList>
            <person name="Meera S.P."/>
            <person name="Sreeshan A."/>
            <person name="Augustine A."/>
        </authorList>
    </citation>
    <scope>NUCLEOTIDE SEQUENCE</scope>
    <source>
        <tissue evidence="2">Leaf</tissue>
    </source>
</reference>
<organism evidence="2">
    <name type="scientific">Rhizophora mucronata</name>
    <name type="common">Asiatic mangrove</name>
    <dbReference type="NCBI Taxonomy" id="61149"/>
    <lineage>
        <taxon>Eukaryota</taxon>
        <taxon>Viridiplantae</taxon>
        <taxon>Streptophyta</taxon>
        <taxon>Embryophyta</taxon>
        <taxon>Tracheophyta</taxon>
        <taxon>Spermatophyta</taxon>
        <taxon>Magnoliopsida</taxon>
        <taxon>eudicotyledons</taxon>
        <taxon>Gunneridae</taxon>
        <taxon>Pentapetalae</taxon>
        <taxon>rosids</taxon>
        <taxon>fabids</taxon>
        <taxon>Malpighiales</taxon>
        <taxon>Rhizophoraceae</taxon>
        <taxon>Rhizophora</taxon>
    </lineage>
</organism>
<keyword evidence="1" id="KW-1133">Transmembrane helix</keyword>
<name>A0A2P2K6N1_RHIMU</name>
<feature type="transmembrane region" description="Helical" evidence="1">
    <location>
        <begin position="33"/>
        <end position="56"/>
    </location>
</feature>
<dbReference type="EMBL" id="GGEC01020865">
    <property type="protein sequence ID" value="MBX01349.1"/>
    <property type="molecule type" value="Transcribed_RNA"/>
</dbReference>